<dbReference type="EMBL" id="SRMB01000001">
    <property type="protein sequence ID" value="TGE29795.1"/>
    <property type="molecule type" value="Genomic_DNA"/>
</dbReference>
<dbReference type="Proteomes" id="UP000298471">
    <property type="component" value="Unassembled WGS sequence"/>
</dbReference>
<keyword evidence="2" id="KW-1185">Reference proteome</keyword>
<dbReference type="RefSeq" id="WP_135394585.1">
    <property type="nucleotide sequence ID" value="NZ_SRMB01000001.1"/>
</dbReference>
<organism evidence="1 2">
    <name type="scientific">Hymenobacter metallicola</name>
    <dbReference type="NCBI Taxonomy" id="2563114"/>
    <lineage>
        <taxon>Bacteria</taxon>
        <taxon>Pseudomonadati</taxon>
        <taxon>Bacteroidota</taxon>
        <taxon>Cytophagia</taxon>
        <taxon>Cytophagales</taxon>
        <taxon>Hymenobacteraceae</taxon>
        <taxon>Hymenobacter</taxon>
    </lineage>
</organism>
<gene>
    <name evidence="1" type="ORF">E5K02_10150</name>
</gene>
<protein>
    <submittedName>
        <fullName evidence="1">Uncharacterized protein</fullName>
    </submittedName>
</protein>
<name>A0A4Z0QJC7_9BACT</name>
<accession>A0A4Z0QJC7</accession>
<evidence type="ECO:0000313" key="2">
    <source>
        <dbReference type="Proteomes" id="UP000298471"/>
    </source>
</evidence>
<sequence>MLQTTRTYTTSTRQLTVTDRDGIAAAGELRQLILLTRGVRQFVGIPGALSASVVFPGDGVYQLVLAKVAADLTTVLDESEPFLHIETAQHQRAFADLYLRHSLRPYERGTDTAYRVAWVRLYKTRNAAAEQNLHLVRATLATPAPATAFATQPATSPLSLLAPGLPAPAPGVYYLVDSPTAGTMTVIVDMANADTSAVTCLVFAPKATKGLVASVTTTPQRLTFTAPVSKDGIYRLEISLSGSPLATLYVPVQREQFRVFAAEIRNLALTMGDRAARIDEGWLSRAARLIGVEAAARTGNPALATALAASAAALPGAPTPTALYPFLYGK</sequence>
<evidence type="ECO:0000313" key="1">
    <source>
        <dbReference type="EMBL" id="TGE29795.1"/>
    </source>
</evidence>
<comment type="caution">
    <text evidence="1">The sequence shown here is derived from an EMBL/GenBank/DDBJ whole genome shotgun (WGS) entry which is preliminary data.</text>
</comment>
<dbReference type="AlphaFoldDB" id="A0A4Z0QJC7"/>
<proteinExistence type="predicted"/>
<reference evidence="1 2" key="1">
    <citation type="submission" date="2019-04" db="EMBL/GenBank/DDBJ databases">
        <authorList>
            <person name="Feng G."/>
            <person name="Zhang J."/>
            <person name="Zhu H."/>
        </authorList>
    </citation>
    <scope>NUCLEOTIDE SEQUENCE [LARGE SCALE GENOMIC DNA]</scope>
    <source>
        <strain evidence="1 2">9PBR-1</strain>
    </source>
</reference>